<accession>A0AAV6Y023</accession>
<feature type="region of interest" description="Disordered" evidence="5">
    <location>
        <begin position="111"/>
        <end position="133"/>
    </location>
</feature>
<feature type="transmembrane region" description="Helical" evidence="6">
    <location>
        <begin position="20"/>
        <end position="37"/>
    </location>
</feature>
<sequence length="351" mass="40429">MEYQKTSKSSNTPQQLKKMIPQLLLSLSIFSFLFSYSSSSVYSPKPHYFSANYFQPLSFALNKNCIFLIFNGLLVFLAKTSGFVRPPSSLDLNDILQKPIGDGMQTTIAPKDEKLASDETACNPEDEEEDQKEIDRCSSTETPKEVSIFIADSEEEGGGACCDLEDVKKDEISQAESRKCWLFDDEEEQELYREEVEEEDKGETEMLSTEELNQKFEDFIRRVKEEIMINEDRQKHLAKDLWQRTSFENSAGPGSQAVALLSDVSSLAFFRCIFLGFQDTLYSKSGRHFYRECYICVASDMQLRKEEFVAYLGRPWFEYSTVVIMECYIDDIITPVGWGEWPPKPLYRVQE</sequence>
<feature type="transmembrane region" description="Helical" evidence="6">
    <location>
        <begin position="57"/>
        <end position="78"/>
    </location>
</feature>
<evidence type="ECO:0000256" key="2">
    <source>
        <dbReference type="ARBA" id="ARBA00022801"/>
    </source>
</evidence>
<name>A0AAV6Y023_9LAMI</name>
<feature type="domain" description="Pectinesterase catalytic" evidence="7">
    <location>
        <begin position="297"/>
        <end position="342"/>
    </location>
</feature>
<evidence type="ECO:0000256" key="5">
    <source>
        <dbReference type="SAM" id="MobiDB-lite"/>
    </source>
</evidence>
<comment type="pathway">
    <text evidence="1">Glycan metabolism; pectin degradation; 2-dehydro-3-deoxy-D-gluconate from pectin: step 1/5.</text>
</comment>
<evidence type="ECO:0000313" key="9">
    <source>
        <dbReference type="Proteomes" id="UP000826271"/>
    </source>
</evidence>
<keyword evidence="3" id="KW-0063">Aspartyl esterase</keyword>
<keyword evidence="6" id="KW-1133">Transmembrane helix</keyword>
<keyword evidence="2" id="KW-0378">Hydrolase</keyword>
<evidence type="ECO:0000256" key="1">
    <source>
        <dbReference type="ARBA" id="ARBA00005184"/>
    </source>
</evidence>
<reference evidence="8" key="1">
    <citation type="submission" date="2019-10" db="EMBL/GenBank/DDBJ databases">
        <authorList>
            <person name="Zhang R."/>
            <person name="Pan Y."/>
            <person name="Wang J."/>
            <person name="Ma R."/>
            <person name="Yu S."/>
        </authorList>
    </citation>
    <scope>NUCLEOTIDE SEQUENCE</scope>
    <source>
        <strain evidence="8">LA-IB0</strain>
        <tissue evidence="8">Leaf</tissue>
    </source>
</reference>
<keyword evidence="6" id="KW-0812">Transmembrane</keyword>
<dbReference type="InterPro" id="IPR011050">
    <property type="entry name" value="Pectin_lyase_fold/virulence"/>
</dbReference>
<evidence type="ECO:0000259" key="7">
    <source>
        <dbReference type="Pfam" id="PF01095"/>
    </source>
</evidence>
<dbReference type="PANTHER" id="PTHR34947:SF2">
    <property type="entry name" value="TRANSMEMBRANE PROTEIN"/>
    <property type="match status" value="1"/>
</dbReference>
<dbReference type="GO" id="GO:0030599">
    <property type="term" value="F:pectinesterase activity"/>
    <property type="evidence" value="ECO:0007669"/>
    <property type="project" value="UniProtKB-EC"/>
</dbReference>
<feature type="domain" description="Pectinesterase catalytic" evidence="7">
    <location>
        <begin position="244"/>
        <end position="296"/>
    </location>
</feature>
<keyword evidence="9" id="KW-1185">Reference proteome</keyword>
<dbReference type="Gene3D" id="2.160.20.10">
    <property type="entry name" value="Single-stranded right-handed beta-helix, Pectin lyase-like"/>
    <property type="match status" value="2"/>
</dbReference>
<comment type="caution">
    <text evidence="8">The sequence shown here is derived from an EMBL/GenBank/DDBJ whole genome shotgun (WGS) entry which is preliminary data.</text>
</comment>
<evidence type="ECO:0000256" key="4">
    <source>
        <dbReference type="ARBA" id="ARBA00047928"/>
    </source>
</evidence>
<evidence type="ECO:0000256" key="6">
    <source>
        <dbReference type="SAM" id="Phobius"/>
    </source>
</evidence>
<dbReference type="Pfam" id="PF01095">
    <property type="entry name" value="Pectinesterase"/>
    <property type="match status" value="2"/>
</dbReference>
<protein>
    <recommendedName>
        <fullName evidence="7">Pectinesterase catalytic domain-containing protein</fullName>
    </recommendedName>
</protein>
<dbReference type="GO" id="GO:0042545">
    <property type="term" value="P:cell wall modification"/>
    <property type="evidence" value="ECO:0007669"/>
    <property type="project" value="InterPro"/>
</dbReference>
<dbReference type="InterPro" id="IPR000070">
    <property type="entry name" value="Pectinesterase_cat"/>
</dbReference>
<dbReference type="InterPro" id="IPR012334">
    <property type="entry name" value="Pectin_lyas_fold"/>
</dbReference>
<keyword evidence="6" id="KW-0472">Membrane</keyword>
<dbReference type="AlphaFoldDB" id="A0AAV6Y023"/>
<proteinExistence type="predicted"/>
<evidence type="ECO:0000256" key="3">
    <source>
        <dbReference type="ARBA" id="ARBA00023085"/>
    </source>
</evidence>
<dbReference type="SUPFAM" id="SSF51126">
    <property type="entry name" value="Pectin lyase-like"/>
    <property type="match status" value="1"/>
</dbReference>
<dbReference type="PANTHER" id="PTHR34947">
    <property type="entry name" value="TRANSMEMBRANE PROTEIN"/>
    <property type="match status" value="1"/>
</dbReference>
<organism evidence="8 9">
    <name type="scientific">Buddleja alternifolia</name>
    <dbReference type="NCBI Taxonomy" id="168488"/>
    <lineage>
        <taxon>Eukaryota</taxon>
        <taxon>Viridiplantae</taxon>
        <taxon>Streptophyta</taxon>
        <taxon>Embryophyta</taxon>
        <taxon>Tracheophyta</taxon>
        <taxon>Spermatophyta</taxon>
        <taxon>Magnoliopsida</taxon>
        <taxon>eudicotyledons</taxon>
        <taxon>Gunneridae</taxon>
        <taxon>Pentapetalae</taxon>
        <taxon>asterids</taxon>
        <taxon>lamiids</taxon>
        <taxon>Lamiales</taxon>
        <taxon>Scrophulariaceae</taxon>
        <taxon>Buddlejeae</taxon>
        <taxon>Buddleja</taxon>
    </lineage>
</organism>
<gene>
    <name evidence="8" type="ORF">BUALT_Bualt03G0106500</name>
</gene>
<dbReference type="EMBL" id="WHWC01000003">
    <property type="protein sequence ID" value="KAG8386029.1"/>
    <property type="molecule type" value="Genomic_DNA"/>
</dbReference>
<comment type="catalytic activity">
    <reaction evidence="4">
        <text>[(1-&gt;4)-alpha-D-galacturonosyl methyl ester](n) + n H2O = [(1-&gt;4)-alpha-D-galacturonosyl](n) + n methanol + n H(+)</text>
        <dbReference type="Rhea" id="RHEA:22380"/>
        <dbReference type="Rhea" id="RHEA-COMP:14570"/>
        <dbReference type="Rhea" id="RHEA-COMP:14573"/>
        <dbReference type="ChEBI" id="CHEBI:15377"/>
        <dbReference type="ChEBI" id="CHEBI:15378"/>
        <dbReference type="ChEBI" id="CHEBI:17790"/>
        <dbReference type="ChEBI" id="CHEBI:140522"/>
        <dbReference type="ChEBI" id="CHEBI:140523"/>
        <dbReference type="EC" id="3.1.1.11"/>
    </reaction>
</comment>
<dbReference type="Proteomes" id="UP000826271">
    <property type="component" value="Unassembled WGS sequence"/>
</dbReference>
<evidence type="ECO:0000313" key="8">
    <source>
        <dbReference type="EMBL" id="KAG8386029.1"/>
    </source>
</evidence>